<dbReference type="EMBL" id="KI536861">
    <property type="protein sequence ID" value="ESR42535.1"/>
    <property type="molecule type" value="Genomic_DNA"/>
</dbReference>
<evidence type="ECO:0000313" key="2">
    <source>
        <dbReference type="Proteomes" id="UP000030687"/>
    </source>
</evidence>
<dbReference type="InParanoid" id="V4SU52"/>
<dbReference type="KEGG" id="cic:CICLE_v10012894mg"/>
<dbReference type="Gramene" id="ESR42535">
    <property type="protein sequence ID" value="ESR42535"/>
    <property type="gene ID" value="CICLE_v10012894mg"/>
</dbReference>
<keyword evidence="2" id="KW-1185">Reference proteome</keyword>
<evidence type="ECO:0000313" key="1">
    <source>
        <dbReference type="EMBL" id="ESR42535.1"/>
    </source>
</evidence>
<name>V4SU52_CITCL</name>
<reference evidence="1 2" key="1">
    <citation type="submission" date="2013-10" db="EMBL/GenBank/DDBJ databases">
        <authorList>
            <consortium name="International Citrus Genome Consortium"/>
            <person name="Jenkins J."/>
            <person name="Schmutz J."/>
            <person name="Prochnik S."/>
            <person name="Rokhsar D."/>
            <person name="Gmitter F."/>
            <person name="Ollitrault P."/>
            <person name="Machado M."/>
            <person name="Talon M."/>
            <person name="Wincker P."/>
            <person name="Jaillon O."/>
            <person name="Morgante M."/>
        </authorList>
    </citation>
    <scope>NUCLEOTIDE SEQUENCE</scope>
    <source>
        <strain evidence="2">cv. Clemenules</strain>
    </source>
</reference>
<dbReference type="Proteomes" id="UP000030687">
    <property type="component" value="Unassembled WGS sequence"/>
</dbReference>
<proteinExistence type="predicted"/>
<organism evidence="1 2">
    <name type="scientific">Citrus clementina</name>
    <name type="common">Clementine</name>
    <name type="synonym">Citrus deliciosa x Citrus sinensis</name>
    <dbReference type="NCBI Taxonomy" id="85681"/>
    <lineage>
        <taxon>Eukaryota</taxon>
        <taxon>Viridiplantae</taxon>
        <taxon>Streptophyta</taxon>
        <taxon>Embryophyta</taxon>
        <taxon>Tracheophyta</taxon>
        <taxon>Spermatophyta</taxon>
        <taxon>Magnoliopsida</taxon>
        <taxon>eudicotyledons</taxon>
        <taxon>Gunneridae</taxon>
        <taxon>Pentapetalae</taxon>
        <taxon>rosids</taxon>
        <taxon>malvids</taxon>
        <taxon>Sapindales</taxon>
        <taxon>Rutaceae</taxon>
        <taxon>Aurantioideae</taxon>
        <taxon>Citrus</taxon>
    </lineage>
</organism>
<sequence>MAPCFPVKASGNTRDMESTPVKISGHRKLTGFKSDYVFIRYASPDELKSYDRLDFGLFGRSWVPNVSWAIAFIPRAKENNWRAYLPDPKSNIIGSGDSLDVVASGSTNGILYFVDGKGPKKPAIHGVRTTVQLNQLKTDKRVGSHGGCLVLEINLLDAHNSEDALTNSWDFDGQLYWNLYLN</sequence>
<dbReference type="AlphaFoldDB" id="V4SU52"/>
<accession>V4SU52</accession>
<gene>
    <name evidence="1" type="ORF">CICLE_v10012894mg</name>
</gene>
<protein>
    <submittedName>
        <fullName evidence="1">Uncharacterized protein</fullName>
    </submittedName>
</protein>